<sequence>MAQDLVTENLELRNQLEQLFRQAQQNQQILQRFQAFDLQFIGASSFLELLDAIFYSFATASELDVVTLALLDPEYDIRRILADQNIDPADIPQLLFLQDETGFGELSGQLRKPVLGAFFRQVHGALFPDPLPTPASIALVPLLRHGRLIGCLYIGSRDEERFIENMGTDFVEHTAAIVAVCLENVVNNERLKHIGLTDPLTGVHNRRYVERRLLEEIGRSRRQGYALSCLYIDIDRFKQINDCLGHQAGDEVLREIAGRIKEALRLSDALGRFGGEEFVVLLIDADLTAARNAAERIRQHVSEQPLVLADGQMLDVTVSVGVASLTEHDECEAIEATAQKLVARADQALYLAKQGGRNKVVAAD</sequence>
<dbReference type="GO" id="GO:0052621">
    <property type="term" value="F:diguanylate cyclase activity"/>
    <property type="evidence" value="ECO:0007669"/>
    <property type="project" value="UniProtKB-EC"/>
</dbReference>
<dbReference type="OrthoDB" id="9813903at2"/>
<dbReference type="SUPFAM" id="SSF55781">
    <property type="entry name" value="GAF domain-like"/>
    <property type="match status" value="1"/>
</dbReference>
<dbReference type="SMART" id="SM00267">
    <property type="entry name" value="GGDEF"/>
    <property type="match status" value="1"/>
</dbReference>
<dbReference type="InterPro" id="IPR029016">
    <property type="entry name" value="GAF-like_dom_sf"/>
</dbReference>
<dbReference type="SUPFAM" id="SSF55073">
    <property type="entry name" value="Nucleotide cyclase"/>
    <property type="match status" value="1"/>
</dbReference>
<dbReference type="CDD" id="cd01949">
    <property type="entry name" value="GGDEF"/>
    <property type="match status" value="1"/>
</dbReference>
<dbReference type="EC" id="2.7.7.65" evidence="1"/>
<dbReference type="EMBL" id="JWJG01000028">
    <property type="protein sequence ID" value="KIF80018.1"/>
    <property type="molecule type" value="Genomic_DNA"/>
</dbReference>
<dbReference type="InterPro" id="IPR000160">
    <property type="entry name" value="GGDEF_dom"/>
</dbReference>
<proteinExistence type="predicted"/>
<dbReference type="InterPro" id="IPR050469">
    <property type="entry name" value="Diguanylate_Cyclase"/>
</dbReference>
<evidence type="ECO:0000256" key="2">
    <source>
        <dbReference type="ARBA" id="ARBA00034247"/>
    </source>
</evidence>
<keyword evidence="3" id="KW-0175">Coiled coil</keyword>
<dbReference type="NCBIfam" id="TIGR00254">
    <property type="entry name" value="GGDEF"/>
    <property type="match status" value="1"/>
</dbReference>
<evidence type="ECO:0000313" key="6">
    <source>
        <dbReference type="Proteomes" id="UP000031572"/>
    </source>
</evidence>
<feature type="domain" description="GGDEF" evidence="4">
    <location>
        <begin position="225"/>
        <end position="364"/>
    </location>
</feature>
<dbReference type="InterPro" id="IPR007435">
    <property type="entry name" value="DUF484"/>
</dbReference>
<feature type="coiled-coil region" evidence="3">
    <location>
        <begin position="2"/>
        <end position="29"/>
    </location>
</feature>
<dbReference type="Proteomes" id="UP000031572">
    <property type="component" value="Unassembled WGS sequence"/>
</dbReference>
<dbReference type="RefSeq" id="WP_040038929.1">
    <property type="nucleotide sequence ID" value="NZ_JWJG01000028.1"/>
</dbReference>
<dbReference type="Gene3D" id="3.30.450.40">
    <property type="match status" value="1"/>
</dbReference>
<dbReference type="Pfam" id="PF04340">
    <property type="entry name" value="DUF484"/>
    <property type="match status" value="1"/>
</dbReference>
<dbReference type="InterPro" id="IPR029787">
    <property type="entry name" value="Nucleotide_cyclase"/>
</dbReference>
<protein>
    <recommendedName>
        <fullName evidence="1">diguanylate cyclase</fullName>
        <ecNumber evidence="1">2.7.7.65</ecNumber>
    </recommendedName>
</protein>
<dbReference type="Gene3D" id="3.30.70.270">
    <property type="match status" value="1"/>
</dbReference>
<dbReference type="FunFam" id="3.30.70.270:FF:000001">
    <property type="entry name" value="Diguanylate cyclase domain protein"/>
    <property type="match status" value="1"/>
</dbReference>
<organism evidence="5 6">
    <name type="scientific">Noviherbaspirillum autotrophicum</name>
    <dbReference type="NCBI Taxonomy" id="709839"/>
    <lineage>
        <taxon>Bacteria</taxon>
        <taxon>Pseudomonadati</taxon>
        <taxon>Pseudomonadota</taxon>
        <taxon>Betaproteobacteria</taxon>
        <taxon>Burkholderiales</taxon>
        <taxon>Oxalobacteraceae</taxon>
        <taxon>Noviherbaspirillum</taxon>
    </lineage>
</organism>
<keyword evidence="6" id="KW-1185">Reference proteome</keyword>
<dbReference type="AlphaFoldDB" id="A0A0C1XZ23"/>
<evidence type="ECO:0000313" key="5">
    <source>
        <dbReference type="EMBL" id="KIF80018.1"/>
    </source>
</evidence>
<evidence type="ECO:0000259" key="4">
    <source>
        <dbReference type="PROSITE" id="PS50887"/>
    </source>
</evidence>
<dbReference type="PROSITE" id="PS50887">
    <property type="entry name" value="GGDEF"/>
    <property type="match status" value="1"/>
</dbReference>
<comment type="caution">
    <text evidence="5">The sequence shown here is derived from an EMBL/GenBank/DDBJ whole genome shotgun (WGS) entry which is preliminary data.</text>
</comment>
<name>A0A0C1XZ23_9BURK</name>
<comment type="catalytic activity">
    <reaction evidence="2">
        <text>2 GTP = 3',3'-c-di-GMP + 2 diphosphate</text>
        <dbReference type="Rhea" id="RHEA:24898"/>
        <dbReference type="ChEBI" id="CHEBI:33019"/>
        <dbReference type="ChEBI" id="CHEBI:37565"/>
        <dbReference type="ChEBI" id="CHEBI:58805"/>
        <dbReference type="EC" id="2.7.7.65"/>
    </reaction>
</comment>
<evidence type="ECO:0000256" key="3">
    <source>
        <dbReference type="SAM" id="Coils"/>
    </source>
</evidence>
<dbReference type="STRING" id="709839.TSA66_03040"/>
<gene>
    <name evidence="5" type="ORF">TSA66_03040</name>
</gene>
<reference evidence="5 6" key="1">
    <citation type="submission" date="2014-12" db="EMBL/GenBank/DDBJ databases">
        <title>Denitrispirillum autotrophicum gen. nov., sp. nov., Denitrifying, Facultatively Autotrophic Bacteria Isolated from Rice Paddy Soil.</title>
        <authorList>
            <person name="Ishii S."/>
            <person name="Ashida N."/>
            <person name="Ohno H."/>
            <person name="Otsuka S."/>
            <person name="Yokota A."/>
            <person name="Senoo K."/>
        </authorList>
    </citation>
    <scope>NUCLEOTIDE SEQUENCE [LARGE SCALE GENOMIC DNA]</scope>
    <source>
        <strain evidence="5 6">TSA66</strain>
    </source>
</reference>
<dbReference type="InterPro" id="IPR043128">
    <property type="entry name" value="Rev_trsase/Diguanyl_cyclase"/>
</dbReference>
<evidence type="ECO:0000256" key="1">
    <source>
        <dbReference type="ARBA" id="ARBA00012528"/>
    </source>
</evidence>
<dbReference type="PANTHER" id="PTHR45138">
    <property type="entry name" value="REGULATORY COMPONENTS OF SENSORY TRANSDUCTION SYSTEM"/>
    <property type="match status" value="1"/>
</dbReference>
<dbReference type="Pfam" id="PF00990">
    <property type="entry name" value="GGDEF"/>
    <property type="match status" value="1"/>
</dbReference>
<dbReference type="PANTHER" id="PTHR45138:SF9">
    <property type="entry name" value="DIGUANYLATE CYCLASE DGCM-RELATED"/>
    <property type="match status" value="1"/>
</dbReference>
<accession>A0A0C1XZ23</accession>